<name>A0A170PQW7_9ZZZZ</name>
<dbReference type="PANTHER" id="PTHR30222:SF17">
    <property type="entry name" value="SPERMIDINE_PUTRESCINE-BINDING PERIPLASMIC PROTEIN"/>
    <property type="match status" value="1"/>
</dbReference>
<proteinExistence type="predicted"/>
<dbReference type="PANTHER" id="PTHR30222">
    <property type="entry name" value="SPERMIDINE/PUTRESCINE-BINDING PERIPLASMIC PROTEIN"/>
    <property type="match status" value="1"/>
</dbReference>
<accession>A0A170PQW7</accession>
<dbReference type="Gene3D" id="3.40.190.10">
    <property type="entry name" value="Periplasmic binding protein-like II"/>
    <property type="match status" value="1"/>
</dbReference>
<evidence type="ECO:0000313" key="2">
    <source>
        <dbReference type="EMBL" id="CUS51053.1"/>
    </source>
</evidence>
<dbReference type="Pfam" id="PF13416">
    <property type="entry name" value="SBP_bac_8"/>
    <property type="match status" value="1"/>
</dbReference>
<organism evidence="2">
    <name type="scientific">hydrothermal vent metagenome</name>
    <dbReference type="NCBI Taxonomy" id="652676"/>
    <lineage>
        <taxon>unclassified sequences</taxon>
        <taxon>metagenomes</taxon>
        <taxon>ecological metagenomes</taxon>
    </lineage>
</organism>
<dbReference type="InterPro" id="IPR006311">
    <property type="entry name" value="TAT_signal"/>
</dbReference>
<dbReference type="EMBL" id="CZRL01000052">
    <property type="protein sequence ID" value="CUS51053.1"/>
    <property type="molecule type" value="Genomic_DNA"/>
</dbReference>
<reference evidence="2" key="1">
    <citation type="submission" date="2015-10" db="EMBL/GenBank/DDBJ databases">
        <authorList>
            <person name="Gilbert D.G."/>
        </authorList>
    </citation>
    <scope>NUCLEOTIDE SEQUENCE</scope>
</reference>
<dbReference type="SUPFAM" id="SSF53850">
    <property type="entry name" value="Periplasmic binding protein-like II"/>
    <property type="match status" value="1"/>
</dbReference>
<dbReference type="InterPro" id="IPR006059">
    <property type="entry name" value="SBP"/>
</dbReference>
<sequence length="429" mass="47844">MADKIKKRSAIESSSAVTRRQFMGTTAKAVAAGTVAASFPYISTGNEPLRTIGLGVSIINEIQSQASKDLGFEIRGQALGYGAMFGKMLNQNDQYDIAEGYYNDFDVFIPAKVWHPTDTTRVKEWDSISDLSKTGKLTPNSKEGDGDAPFRKLWLNESGDLVDGPTRWVSAVPTWHNADTLGYNPEETGGKLESWGSLFDEKFRGRTALLNVPQIGVMDAAMGAEAIGLVKFGDKGDMTRAEIDILMDFLIEKKREGHFRAFWETFGQSVNLMVSGEVAVQSLWSPAVTAIRSEGVPCIYADLKEGYRGWHGGLSISNKVSGKKLDQAYEYINWWLDGWAGAFVARQGYYMSQTENVKKHLEPAEWDYWYMGKAAAKELMDPFGNPLVPKGEVRDGGSYWDRFSNIGVWNSLMKENDYLVKRWTEFLTA</sequence>
<protein>
    <submittedName>
        <fullName evidence="2">Oligopeptide ABC transporter, periplasmic oligopeptide-binding protein OppA (TC 3.A.1.5.1)</fullName>
    </submittedName>
</protein>
<keyword evidence="1" id="KW-0732">Signal</keyword>
<evidence type="ECO:0000256" key="1">
    <source>
        <dbReference type="ARBA" id="ARBA00022729"/>
    </source>
</evidence>
<gene>
    <name evidence="2" type="ORF">MGWOODY_XGa204</name>
</gene>
<dbReference type="AlphaFoldDB" id="A0A170PQW7"/>
<dbReference type="PROSITE" id="PS51318">
    <property type="entry name" value="TAT"/>
    <property type="match status" value="1"/>
</dbReference>